<sequence length="92" mass="10106">MKSMNGKELETIEEMKEGNMSKLGVTETERKGTGSQILEGGYTIWCLGVDNSTRAKAGVAIITYKAVSDKVIDAKMVTERIITMIVNQKPTH</sequence>
<name>A0A8K0CJ33_IGNLU</name>
<organism evidence="1 2">
    <name type="scientific">Ignelater luminosus</name>
    <name type="common">Cucubano</name>
    <name type="synonym">Pyrophorus luminosus</name>
    <dbReference type="NCBI Taxonomy" id="2038154"/>
    <lineage>
        <taxon>Eukaryota</taxon>
        <taxon>Metazoa</taxon>
        <taxon>Ecdysozoa</taxon>
        <taxon>Arthropoda</taxon>
        <taxon>Hexapoda</taxon>
        <taxon>Insecta</taxon>
        <taxon>Pterygota</taxon>
        <taxon>Neoptera</taxon>
        <taxon>Endopterygota</taxon>
        <taxon>Coleoptera</taxon>
        <taxon>Polyphaga</taxon>
        <taxon>Elateriformia</taxon>
        <taxon>Elateroidea</taxon>
        <taxon>Elateridae</taxon>
        <taxon>Agrypninae</taxon>
        <taxon>Pyrophorini</taxon>
        <taxon>Ignelater</taxon>
    </lineage>
</organism>
<accession>A0A8K0CJ33</accession>
<dbReference type="AlphaFoldDB" id="A0A8K0CJ33"/>
<reference evidence="1" key="1">
    <citation type="submission" date="2019-08" db="EMBL/GenBank/DDBJ databases">
        <title>The genome of the North American firefly Photinus pyralis.</title>
        <authorList>
            <consortium name="Photinus pyralis genome working group"/>
            <person name="Fallon T.R."/>
            <person name="Sander Lower S.E."/>
            <person name="Weng J.-K."/>
        </authorList>
    </citation>
    <scope>NUCLEOTIDE SEQUENCE</scope>
    <source>
        <strain evidence="1">TRF0915ILg1</strain>
        <tissue evidence="1">Whole body</tissue>
    </source>
</reference>
<proteinExistence type="predicted"/>
<protein>
    <submittedName>
        <fullName evidence="1">Uncharacterized protein</fullName>
    </submittedName>
</protein>
<dbReference type="OrthoDB" id="412793at2759"/>
<dbReference type="Proteomes" id="UP000801492">
    <property type="component" value="Unassembled WGS sequence"/>
</dbReference>
<gene>
    <name evidence="1" type="ORF">ILUMI_17882</name>
</gene>
<dbReference type="EMBL" id="VTPC01078499">
    <property type="protein sequence ID" value="KAF2888293.1"/>
    <property type="molecule type" value="Genomic_DNA"/>
</dbReference>
<evidence type="ECO:0000313" key="2">
    <source>
        <dbReference type="Proteomes" id="UP000801492"/>
    </source>
</evidence>
<comment type="caution">
    <text evidence="1">The sequence shown here is derived from an EMBL/GenBank/DDBJ whole genome shotgun (WGS) entry which is preliminary data.</text>
</comment>
<evidence type="ECO:0000313" key="1">
    <source>
        <dbReference type="EMBL" id="KAF2888293.1"/>
    </source>
</evidence>
<keyword evidence="2" id="KW-1185">Reference proteome</keyword>